<dbReference type="AlphaFoldDB" id="A0A369JP77"/>
<feature type="domain" description="GH16" evidence="2">
    <location>
        <begin position="42"/>
        <end position="307"/>
    </location>
</feature>
<dbReference type="GO" id="GO:0009251">
    <property type="term" value="P:glucan catabolic process"/>
    <property type="evidence" value="ECO:0007669"/>
    <property type="project" value="TreeGrafter"/>
</dbReference>
<name>A0A369JP77_HYPMA</name>
<dbReference type="InParanoid" id="A0A369JP77"/>
<evidence type="ECO:0000313" key="3">
    <source>
        <dbReference type="EMBL" id="RDB23668.1"/>
    </source>
</evidence>
<keyword evidence="1" id="KW-0732">Signal</keyword>
<dbReference type="InterPro" id="IPR000757">
    <property type="entry name" value="Beta-glucanase-like"/>
</dbReference>
<dbReference type="Proteomes" id="UP000076154">
    <property type="component" value="Unassembled WGS sequence"/>
</dbReference>
<dbReference type="InterPro" id="IPR013320">
    <property type="entry name" value="ConA-like_dom_sf"/>
</dbReference>
<comment type="caution">
    <text evidence="3">The sequence shown here is derived from an EMBL/GenBank/DDBJ whole genome shotgun (WGS) entry which is preliminary data.</text>
</comment>
<dbReference type="OrthoDB" id="192832at2759"/>
<dbReference type="STRING" id="39966.A0A369JP77"/>
<dbReference type="Gene3D" id="2.60.120.200">
    <property type="match status" value="1"/>
</dbReference>
<dbReference type="EMBL" id="LUEZ02000046">
    <property type="protein sequence ID" value="RDB23668.1"/>
    <property type="molecule type" value="Genomic_DNA"/>
</dbReference>
<feature type="chain" id="PRO_5016936300" description="GH16 domain-containing protein" evidence="1">
    <location>
        <begin position="20"/>
        <end position="381"/>
    </location>
</feature>
<dbReference type="GO" id="GO:0004553">
    <property type="term" value="F:hydrolase activity, hydrolyzing O-glycosyl compounds"/>
    <property type="evidence" value="ECO:0007669"/>
    <property type="project" value="InterPro"/>
</dbReference>
<dbReference type="InterPro" id="IPR050546">
    <property type="entry name" value="Glycosyl_Hydrlase_16"/>
</dbReference>
<dbReference type="CDD" id="cd02181">
    <property type="entry name" value="GH16_fungal_Lam16A_glucanase"/>
    <property type="match status" value="1"/>
</dbReference>
<reference evidence="3" key="1">
    <citation type="submission" date="2018-04" db="EMBL/GenBank/DDBJ databases">
        <title>Whole genome sequencing of Hypsizygus marmoreus.</title>
        <authorList>
            <person name="Choi I.-G."/>
            <person name="Min B."/>
            <person name="Kim J.-G."/>
            <person name="Kim S."/>
            <person name="Oh Y.-L."/>
            <person name="Kong W.-S."/>
            <person name="Park H."/>
            <person name="Jeong J."/>
            <person name="Song E.-S."/>
        </authorList>
    </citation>
    <scope>NUCLEOTIDE SEQUENCE [LARGE SCALE GENOMIC DNA]</scope>
    <source>
        <strain evidence="3">51987-8</strain>
    </source>
</reference>
<dbReference type="PANTHER" id="PTHR10963">
    <property type="entry name" value="GLYCOSYL HYDROLASE-RELATED"/>
    <property type="match status" value="1"/>
</dbReference>
<sequence length="381" mass="40935">MLFSTTLLLISLSFGAVAGNTHSASSMVRHRAHARAQGCTKSNFTRSFTLTDMYQGEGFLNGWNFFTGADPTHGNVKYQSKSNAIAKRLAFVQDDGTTVLAVDDKTTLPVGGKRDSVRISTKKKYNGGLFIADIFSMPHGCSVWPAYWSVGPNWPLAGEIDVLEGVHDQPTNQYALHTSTGCTLSTGDLKVPSKLLGKQCASSGSSNAGCGFLDTDTRTYGKGFNAIGGGVYAHVWDSTGIKVWHFPRTDIPEDITTKNPDPSTWGTPTAFWSDSSCDMATHFFDHALVIDTTICGDFAGATYKSAGCPGTCAQAVADPKNYSRHREVEVELHRCLSISPRVAAAPASDAIRCLSLLMILGHQRDGISPCPAKPATLLRIM</sequence>
<gene>
    <name evidence="3" type="ORF">Hypma_008985</name>
</gene>
<evidence type="ECO:0000259" key="2">
    <source>
        <dbReference type="PROSITE" id="PS51762"/>
    </source>
</evidence>
<accession>A0A369JP77</accession>
<dbReference type="PANTHER" id="PTHR10963:SF24">
    <property type="entry name" value="GLYCOSIDASE C21B10.07-RELATED"/>
    <property type="match status" value="1"/>
</dbReference>
<organism evidence="3 4">
    <name type="scientific">Hypsizygus marmoreus</name>
    <name type="common">White beech mushroom</name>
    <name type="synonym">Agaricus marmoreus</name>
    <dbReference type="NCBI Taxonomy" id="39966"/>
    <lineage>
        <taxon>Eukaryota</taxon>
        <taxon>Fungi</taxon>
        <taxon>Dikarya</taxon>
        <taxon>Basidiomycota</taxon>
        <taxon>Agaricomycotina</taxon>
        <taxon>Agaricomycetes</taxon>
        <taxon>Agaricomycetidae</taxon>
        <taxon>Agaricales</taxon>
        <taxon>Tricholomatineae</taxon>
        <taxon>Lyophyllaceae</taxon>
        <taxon>Hypsizygus</taxon>
    </lineage>
</organism>
<protein>
    <recommendedName>
        <fullName evidence="2">GH16 domain-containing protein</fullName>
    </recommendedName>
</protein>
<evidence type="ECO:0000313" key="4">
    <source>
        <dbReference type="Proteomes" id="UP000076154"/>
    </source>
</evidence>
<proteinExistence type="predicted"/>
<evidence type="ECO:0000256" key="1">
    <source>
        <dbReference type="SAM" id="SignalP"/>
    </source>
</evidence>
<dbReference type="SUPFAM" id="SSF49899">
    <property type="entry name" value="Concanavalin A-like lectins/glucanases"/>
    <property type="match status" value="1"/>
</dbReference>
<dbReference type="Pfam" id="PF26113">
    <property type="entry name" value="GH16_XgeA"/>
    <property type="match status" value="1"/>
</dbReference>
<keyword evidence="4" id="KW-1185">Reference proteome</keyword>
<dbReference type="PROSITE" id="PS51762">
    <property type="entry name" value="GH16_2"/>
    <property type="match status" value="1"/>
</dbReference>
<feature type="signal peptide" evidence="1">
    <location>
        <begin position="1"/>
        <end position="19"/>
    </location>
</feature>